<dbReference type="EMBL" id="VJVV01000003">
    <property type="protein sequence ID" value="TRO82544.1"/>
    <property type="molecule type" value="Genomic_DNA"/>
</dbReference>
<protein>
    <recommendedName>
        <fullName evidence="3">ABC transporter substrate-binding protein</fullName>
    </recommendedName>
</protein>
<accession>A0A550JH86</accession>
<dbReference type="OrthoDB" id="5402008at2"/>
<dbReference type="RefSeq" id="WP_092056642.1">
    <property type="nucleotide sequence ID" value="NZ_FOJJ01000023.1"/>
</dbReference>
<evidence type="ECO:0000313" key="2">
    <source>
        <dbReference type="Proteomes" id="UP000317155"/>
    </source>
</evidence>
<sequence length="157" mass="16565">MKRILPLMIFLLLFGVESAAPCFGPKLYLGVPEGMRFQLLAELTVVYIKEKTGVETVRTTVAPAAAVAGVRGATFDLALSATPAENLTLLLAAPGGPFLLSGPRVLTDLQFSTVPAALKKLGGLLNEDFFVGLTAEVEGGAEPAAVVGRALREKRWI</sequence>
<dbReference type="Proteomes" id="UP000317155">
    <property type="component" value="Unassembled WGS sequence"/>
</dbReference>
<evidence type="ECO:0008006" key="3">
    <source>
        <dbReference type="Google" id="ProtNLM"/>
    </source>
</evidence>
<name>A0A550JH86_9BACT</name>
<reference evidence="1 2" key="1">
    <citation type="submission" date="2019-07" db="EMBL/GenBank/DDBJ databases">
        <title>Insights of Desulfuromonas acetexigens electromicrobiology.</title>
        <authorList>
            <person name="Katuri K."/>
            <person name="Sapireddy V."/>
            <person name="Shaw D.R."/>
            <person name="Saikaly P."/>
        </authorList>
    </citation>
    <scope>NUCLEOTIDE SEQUENCE [LARGE SCALE GENOMIC DNA]</scope>
    <source>
        <strain evidence="1 2">2873</strain>
    </source>
</reference>
<organism evidence="1 2">
    <name type="scientific">Trichloromonas acetexigens</name>
    <dbReference type="NCBI Taxonomy" id="38815"/>
    <lineage>
        <taxon>Bacteria</taxon>
        <taxon>Pseudomonadati</taxon>
        <taxon>Thermodesulfobacteriota</taxon>
        <taxon>Desulfuromonadia</taxon>
        <taxon>Desulfuromonadales</taxon>
        <taxon>Trichloromonadaceae</taxon>
        <taxon>Trichloromonas</taxon>
    </lineage>
</organism>
<evidence type="ECO:0000313" key="1">
    <source>
        <dbReference type="EMBL" id="TRO82544.1"/>
    </source>
</evidence>
<keyword evidence="2" id="KW-1185">Reference proteome</keyword>
<comment type="caution">
    <text evidence="1">The sequence shown here is derived from an EMBL/GenBank/DDBJ whole genome shotgun (WGS) entry which is preliminary data.</text>
</comment>
<dbReference type="AlphaFoldDB" id="A0A550JH86"/>
<proteinExistence type="predicted"/>
<gene>
    <name evidence="1" type="ORF">FL622_04970</name>
</gene>